<keyword evidence="2" id="KW-1185">Reference proteome</keyword>
<proteinExistence type="predicted"/>
<dbReference type="EMBL" id="BOON01000008">
    <property type="protein sequence ID" value="GII21545.1"/>
    <property type="molecule type" value="Genomic_DNA"/>
</dbReference>
<gene>
    <name evidence="1" type="ORF">Pme01_11420</name>
</gene>
<organism evidence="1 2">
    <name type="scientific">Planosporangium mesophilum</name>
    <dbReference type="NCBI Taxonomy" id="689768"/>
    <lineage>
        <taxon>Bacteria</taxon>
        <taxon>Bacillati</taxon>
        <taxon>Actinomycetota</taxon>
        <taxon>Actinomycetes</taxon>
        <taxon>Micromonosporales</taxon>
        <taxon>Micromonosporaceae</taxon>
        <taxon>Planosporangium</taxon>
    </lineage>
</organism>
<reference evidence="1" key="1">
    <citation type="submission" date="2021-01" db="EMBL/GenBank/DDBJ databases">
        <title>Whole genome shotgun sequence of Planosporangium mesophilum NBRC 109066.</title>
        <authorList>
            <person name="Komaki H."/>
            <person name="Tamura T."/>
        </authorList>
    </citation>
    <scope>NUCLEOTIDE SEQUENCE</scope>
    <source>
        <strain evidence="1">NBRC 109066</strain>
    </source>
</reference>
<sequence>MRRRILRLPVRNNRLWVRTHRHPTGHRVALAPQLRRERTLLPARKEREGREMTIYYRGPEVLITDQVFVARRPTPRTFVIDELDDVHVVVLTMRWFGPRRHELRARHRSVAVLLFASFDPTTFGQVRRGLMRAVECQREQREECGELGYR</sequence>
<evidence type="ECO:0000313" key="2">
    <source>
        <dbReference type="Proteomes" id="UP000599074"/>
    </source>
</evidence>
<comment type="caution">
    <text evidence="1">The sequence shown here is derived from an EMBL/GenBank/DDBJ whole genome shotgun (WGS) entry which is preliminary data.</text>
</comment>
<protein>
    <submittedName>
        <fullName evidence="1">Uncharacterized protein</fullName>
    </submittedName>
</protein>
<dbReference type="Proteomes" id="UP000599074">
    <property type="component" value="Unassembled WGS sequence"/>
</dbReference>
<accession>A0A8J3WYR1</accession>
<dbReference type="Pfam" id="PF19744">
    <property type="entry name" value="DUF6232"/>
    <property type="match status" value="1"/>
</dbReference>
<dbReference type="InterPro" id="IPR045629">
    <property type="entry name" value="DUF6232"/>
</dbReference>
<evidence type="ECO:0000313" key="1">
    <source>
        <dbReference type="EMBL" id="GII21545.1"/>
    </source>
</evidence>
<dbReference type="AlphaFoldDB" id="A0A8J3WYR1"/>
<name>A0A8J3WYR1_9ACTN</name>